<organism evidence="2 3">
    <name type="scientific">Rugamonas rubra</name>
    <dbReference type="NCBI Taxonomy" id="758825"/>
    <lineage>
        <taxon>Bacteria</taxon>
        <taxon>Pseudomonadati</taxon>
        <taxon>Pseudomonadota</taxon>
        <taxon>Betaproteobacteria</taxon>
        <taxon>Burkholderiales</taxon>
        <taxon>Oxalobacteraceae</taxon>
        <taxon>Telluria group</taxon>
        <taxon>Rugamonas</taxon>
    </lineage>
</organism>
<feature type="domain" description="Bacteriophage tail tape measure N-terminal" evidence="1">
    <location>
        <begin position="273"/>
        <end position="407"/>
    </location>
</feature>
<dbReference type="Pfam" id="PF06791">
    <property type="entry name" value="TMP_2"/>
    <property type="match status" value="2"/>
</dbReference>
<dbReference type="STRING" id="758825.SAMN02982985_04761"/>
<keyword evidence="3" id="KW-1185">Reference proteome</keyword>
<evidence type="ECO:0000259" key="1">
    <source>
        <dbReference type="Pfam" id="PF06791"/>
    </source>
</evidence>
<dbReference type="InterPro" id="IPR009628">
    <property type="entry name" value="Phage_tape_measure_N"/>
</dbReference>
<reference evidence="2 3" key="1">
    <citation type="submission" date="2016-10" db="EMBL/GenBank/DDBJ databases">
        <authorList>
            <person name="de Groot N.N."/>
        </authorList>
    </citation>
    <scope>NUCLEOTIDE SEQUENCE [LARGE SCALE GENOMIC DNA]</scope>
    <source>
        <strain evidence="2 3">ATCC 43154</strain>
    </source>
</reference>
<evidence type="ECO:0000313" key="2">
    <source>
        <dbReference type="EMBL" id="SFM63522.1"/>
    </source>
</evidence>
<dbReference type="OrthoDB" id="8695541at2"/>
<name>A0A1I4SGG4_9BURK</name>
<accession>A0A1I4SGG4</accession>
<feature type="domain" description="Bacteriophage tail tape measure N-terminal" evidence="1">
    <location>
        <begin position="133"/>
        <end position="260"/>
    </location>
</feature>
<sequence length="1859" mass="192160">MTNSIGGATIELAVDSSGVESGLDRVDGAVRRTGRTLDSLRTQGGGALGGIGADGVEASKKVDSATRNMIGSIQRTTAAMESGSRTSAAYYEVLASQRGVNVEALRPYLLQLDAVAAKQKAAAAAIRDTDPVMKQFGVSSGQTTAALQQMPAQLTDIFTSLAGGQNPLLVLIQQGGQIKDSFGGIGNTFRVLGGEVASFFSSTASASSAASSVAALGGALSDVAAAQGAVSDSLGQAGESLGDLADNASSATEAVANTRTALAGVAVPAAGVVAAVVAATSAVAALAVAYYQGSKEATAYTNALILTGNSAGTTSDQLADAARGMRQNGITQGAAAEALTALVSTGKVGAENLSRFASVSVQAQKSLGMSAASMAKDFADLGKAPLEAVESLNEKYHFLTLSTYEQINALQDQGRMQDAATVAQKAYADAIESRAKSTAASLGGLERAWGAVGGAAKKAWDYMLDIGRPDTLSEKLAAAEAALEKAKTNRYTFAGGGEDGRAAVAAAEAKVASLRQEKDASEWNAKVKAEGVRLDEAGIVWAKEGDKYLTRQLQLERDIETSRNMGLAAGASDVEISKRALEIRKKYSDIFSAGIDEQIEAVRRRASVEEESAKRSMVALVADRAAGLATSLLAEFKYADDVAKLDQEALARKRALLVTELALTAAKPNSKKEQAGLSGAIAETDAQVLTRTLQLKKDIAALDIKDTRQAAASLADLADKRTTDVQAIQSQLQAQKDANAVIGISAVEASKLNQSLVEEAATRKEIEAGILDTIIGRESEAASLRASAVAMRELGVEKAKGVSLTANLDATKAKELLDILVAVDNAAKQAAQGMTDSFGRVGSAIGGLTTALSGYAVQQQAIAAQLAAVKVDKNSGADKIAQAELAATKASATAKVKSYADMAGAAKGFFKESTAGYRALEGAEKAYRAVEMAMAVKAMIEKSGLLVAFTGLFAASKATEMAATVATVPVTVAAEGVKQTALATTAMAGAVAVPFPGNVVAFGIVAAMLAAIGLGGFGGGGGSIDVAKQRQAAAGTGSVLGDESSKSESIAKSIENLEKYSNIELSHTRGMLSALLTIRDTIGVVAAMATQTAGLRATAIDEKKFGVGSSSGVLGIGASSTTIQDSGIKLNGSQSIGSAISGIDAKGYVDIQKKNSGLWGIGASTSNRRDDVALDDSIKKQFGLVLASMRDGALSAIDLLGMSSAGVVDKINSMALGVSEISFKGLTGAEIQKELEAVFSKVGDEIAKVAAPELVSFQKVGEGYLQTLTRIATDYATVDSIMEATGKTFGAVGVASIEARERLISLAGGLDKLAEKNSYFVDNFLSDAEKAAPAIKYAAAEMAALGYSSVTTADQFKALVLSINPSTKAGGELYAQLLDLAPAFKTAADAAKVTAGLNGQIYDLTHTAAEALARQRQLELDAMTATDKELQKRIYALTDEKAAAALNGQIYDLTHTAAEALARQRQLELAAMTATDAALQKRINALNDEKAATQLVLSGVDAAYSKLQAVVGNEKEALNKVYQTSVDGIQGGIDRVTESVNKLKSLSQELHTTLDNLTVATSTKDDRQLAQAQIEAALAVAKAGGPLPDADTFKKSLSIVGKDASSQFSSYEDYQRDLYRARNNVGGLSTITDSKLKVDEQMLKTLQDAKKATEAQHKQDIAALDATLTQAKIQTDLLNGIHTSLMTLPQALANFASAVNVAKGNAPVAASYGIADLYGSLLGRAPDESGLAFYKGVLAKGYGFDEVRRDIVSSDEYKRLHPPGFAAGGDHLGGFRVVGEEGMELEATGPSRIFNASQTKTILGGDNSELVAEIRALKVEVVKLQESAQSTADNTKKSTNVLVRSTQGGDYLMTKAVPA</sequence>
<dbReference type="Proteomes" id="UP000199470">
    <property type="component" value="Unassembled WGS sequence"/>
</dbReference>
<evidence type="ECO:0000313" key="3">
    <source>
        <dbReference type="Proteomes" id="UP000199470"/>
    </source>
</evidence>
<proteinExistence type="predicted"/>
<protein>
    <recommendedName>
        <fullName evidence="1">Bacteriophage tail tape measure N-terminal domain-containing protein</fullName>
    </recommendedName>
</protein>
<dbReference type="RefSeq" id="WP_093390195.1">
    <property type="nucleotide sequence ID" value="NZ_FOTW01000026.1"/>
</dbReference>
<dbReference type="EMBL" id="FOTW01000026">
    <property type="protein sequence ID" value="SFM63522.1"/>
    <property type="molecule type" value="Genomic_DNA"/>
</dbReference>
<gene>
    <name evidence="2" type="ORF">SAMN02982985_04761</name>
</gene>